<dbReference type="EMBL" id="RSCE01000003">
    <property type="protein sequence ID" value="RSH84317.1"/>
    <property type="molecule type" value="Genomic_DNA"/>
</dbReference>
<dbReference type="GeneID" id="39590377"/>
<evidence type="ECO:0000313" key="3">
    <source>
        <dbReference type="Proteomes" id="UP000279236"/>
    </source>
</evidence>
<reference evidence="2 3" key="1">
    <citation type="submission" date="2018-11" db="EMBL/GenBank/DDBJ databases">
        <title>Genome sequence of Apiotrichum porosum DSM 27194.</title>
        <authorList>
            <person name="Aliyu H."/>
            <person name="Gorte O."/>
            <person name="Ochsenreither K."/>
        </authorList>
    </citation>
    <scope>NUCLEOTIDE SEQUENCE [LARGE SCALE GENOMIC DNA]</scope>
    <source>
        <strain evidence="2 3">DSM 27194</strain>
    </source>
</reference>
<keyword evidence="3" id="KW-1185">Reference proteome</keyword>
<dbReference type="RefSeq" id="XP_028477765.1">
    <property type="nucleotide sequence ID" value="XM_028621313.1"/>
</dbReference>
<protein>
    <submittedName>
        <fullName evidence="2">Uncharacterized protein</fullName>
    </submittedName>
</protein>
<gene>
    <name evidence="2" type="ORF">EHS24_005834</name>
</gene>
<proteinExistence type="predicted"/>
<name>A0A427XZQ1_9TREE</name>
<dbReference type="Proteomes" id="UP000279236">
    <property type="component" value="Unassembled WGS sequence"/>
</dbReference>
<evidence type="ECO:0000256" key="1">
    <source>
        <dbReference type="SAM" id="MobiDB-lite"/>
    </source>
</evidence>
<organism evidence="2 3">
    <name type="scientific">Apiotrichum porosum</name>
    <dbReference type="NCBI Taxonomy" id="105984"/>
    <lineage>
        <taxon>Eukaryota</taxon>
        <taxon>Fungi</taxon>
        <taxon>Dikarya</taxon>
        <taxon>Basidiomycota</taxon>
        <taxon>Agaricomycotina</taxon>
        <taxon>Tremellomycetes</taxon>
        <taxon>Trichosporonales</taxon>
        <taxon>Trichosporonaceae</taxon>
        <taxon>Apiotrichum</taxon>
    </lineage>
</organism>
<sequence length="230" mass="25767">MAYHYSFLFWPMQERYPGMTLKVDACQIPPATVLAQLDELVRGLCNPLTFEPVESPHPLFQQARMTFATHAQADKTMAVLNAHPALARTGINFCRPPEIFYPELSTLFTARVVEPHTPPAAYVPEKLEPEPAREPWMEAGWTAGVPSPSEFFNPDDAESFEQAFSDQLLLGWRCHVFARDEDFAAKEALEDMNAQRTAAGMPPLGPDKFDEGDDPLRGRVLARLPPGQEQ</sequence>
<evidence type="ECO:0000313" key="2">
    <source>
        <dbReference type="EMBL" id="RSH84317.1"/>
    </source>
</evidence>
<comment type="caution">
    <text evidence="2">The sequence shown here is derived from an EMBL/GenBank/DDBJ whole genome shotgun (WGS) entry which is preliminary data.</text>
</comment>
<dbReference type="AlphaFoldDB" id="A0A427XZQ1"/>
<feature type="region of interest" description="Disordered" evidence="1">
    <location>
        <begin position="194"/>
        <end position="230"/>
    </location>
</feature>
<accession>A0A427XZQ1</accession>